<dbReference type="SUPFAM" id="SSF161229">
    <property type="entry name" value="E6 C-terminal domain-like"/>
    <property type="match status" value="2"/>
</dbReference>
<keyword evidence="12 16" id="KW-0804">Transcription</keyword>
<evidence type="ECO:0000256" key="15">
    <source>
        <dbReference type="ARBA" id="ARBA00023323"/>
    </source>
</evidence>
<dbReference type="GO" id="GO:0052150">
    <property type="term" value="P:symbiont-mediated perturbation of host apoptosis"/>
    <property type="evidence" value="ECO:0007669"/>
    <property type="project" value="UniProtKB-KW"/>
</dbReference>
<evidence type="ECO:0000256" key="2">
    <source>
        <dbReference type="ARBA" id="ARBA00022518"/>
    </source>
</evidence>
<evidence type="ECO:0000313" key="18">
    <source>
        <dbReference type="EMBL" id="AYA94439.1"/>
    </source>
</evidence>
<accession>A0A385PK48</accession>
<keyword evidence="10 16" id="KW-0238">DNA-binding</keyword>
<dbReference type="InterPro" id="IPR001334">
    <property type="entry name" value="E6"/>
</dbReference>
<proteinExistence type="inferred from homology"/>
<dbReference type="HAMAP" id="MF_04006">
    <property type="entry name" value="HPV_E6"/>
    <property type="match status" value="1"/>
</dbReference>
<evidence type="ECO:0000256" key="3">
    <source>
        <dbReference type="ARBA" id="ARBA00022562"/>
    </source>
</evidence>
<keyword evidence="2 16" id="KW-0244">Early protein</keyword>
<dbReference type="Pfam" id="PF00518">
    <property type="entry name" value="E6"/>
    <property type="match status" value="1"/>
</dbReference>
<feature type="zinc finger region" evidence="16">
    <location>
        <begin position="28"/>
        <end position="64"/>
    </location>
</feature>
<evidence type="ECO:0000256" key="16">
    <source>
        <dbReference type="HAMAP-Rule" id="MF_04006"/>
    </source>
</evidence>
<dbReference type="GO" id="GO:0006355">
    <property type="term" value="P:regulation of DNA-templated transcription"/>
    <property type="evidence" value="ECO:0007669"/>
    <property type="project" value="UniProtKB-UniRule"/>
</dbReference>
<dbReference type="GO" id="GO:0008270">
    <property type="term" value="F:zinc ion binding"/>
    <property type="evidence" value="ECO:0007669"/>
    <property type="project" value="UniProtKB-KW"/>
</dbReference>
<reference evidence="18" key="1">
    <citation type="journal article" date="2018" name="Nat. Med.">
        <title>Expanded skin virome in DOCK8-deficient patients.</title>
        <authorList>
            <consortium name="NISC Comparative Sequencing Program"/>
            <person name="Tirosh O."/>
            <person name="Conlan S."/>
            <person name="Deming C."/>
            <person name="Lee-Lin S.Q."/>
            <person name="Huang X."/>
            <person name="Su H.C."/>
            <person name="Freeman A.F."/>
            <person name="Segre J.A."/>
            <person name="Kong H.H."/>
        </authorList>
    </citation>
    <scope>NUCLEOTIDE SEQUENCE</scope>
    <source>
        <strain evidence="18">HPV-mSK_189</strain>
    </source>
</reference>
<comment type="subunit">
    <text evidence="16">Forms homodimers. Interacts with ubiquitin-protein ligase UBE3A/E6-AP; this interaction stimulates UBE3A ubiquitin activity. Interacts with host BAK1.</text>
</comment>
<keyword evidence="6 16" id="KW-0479">Metal-binding</keyword>
<dbReference type="GO" id="GO:0052170">
    <property type="term" value="P:symbiont-mediated suppression of host innate immune response"/>
    <property type="evidence" value="ECO:0007669"/>
    <property type="project" value="UniProtKB-KW"/>
</dbReference>
<keyword evidence="3 16" id="KW-1048">Host nucleus</keyword>
<evidence type="ECO:0000256" key="12">
    <source>
        <dbReference type="ARBA" id="ARBA00023163"/>
    </source>
</evidence>
<dbReference type="GO" id="GO:0003677">
    <property type="term" value="F:DNA binding"/>
    <property type="evidence" value="ECO:0007669"/>
    <property type="project" value="UniProtKB-UniRule"/>
</dbReference>
<protein>
    <recommendedName>
        <fullName evidence="16 17">Protein E6</fullName>
    </recommendedName>
</protein>
<dbReference type="GO" id="GO:0039648">
    <property type="term" value="P:symbiont-mediated perturbation of host ubiquitin-like protein modification"/>
    <property type="evidence" value="ECO:0007669"/>
    <property type="project" value="UniProtKB-UniRule"/>
</dbReference>
<keyword evidence="4 16" id="KW-0945">Host-virus interaction</keyword>
<evidence type="ECO:0000256" key="13">
    <source>
        <dbReference type="ARBA" id="ARBA00023200"/>
    </source>
</evidence>
<keyword evidence="14 16" id="KW-0899">Viral immunoevasion</keyword>
<dbReference type="GO" id="GO:0042025">
    <property type="term" value="C:host cell nucleus"/>
    <property type="evidence" value="ECO:0007669"/>
    <property type="project" value="UniProtKB-SubCell"/>
</dbReference>
<keyword evidence="15 16" id="KW-1119">Modulation of host cell apoptosis by virus</keyword>
<evidence type="ECO:0000256" key="5">
    <source>
        <dbReference type="ARBA" id="ARBA00022632"/>
    </source>
</evidence>
<name>A0A385PK48_9PAPI</name>
<comment type="subcellular location">
    <subcellularLocation>
        <location evidence="16 17">Host cytoplasm</location>
    </subcellularLocation>
    <subcellularLocation>
        <location evidence="16 17">Host nucleus</location>
    </subcellularLocation>
</comment>
<keyword evidence="8 16" id="KW-0862">Zinc</keyword>
<evidence type="ECO:0000256" key="8">
    <source>
        <dbReference type="ARBA" id="ARBA00022833"/>
    </source>
</evidence>
<dbReference type="EMBL" id="MH777331">
    <property type="protein sequence ID" value="AYA94439.1"/>
    <property type="molecule type" value="Genomic_DNA"/>
</dbReference>
<dbReference type="GO" id="GO:0006351">
    <property type="term" value="P:DNA-templated transcription"/>
    <property type="evidence" value="ECO:0007669"/>
    <property type="project" value="UniProtKB-UniRule"/>
</dbReference>
<evidence type="ECO:0000256" key="6">
    <source>
        <dbReference type="ARBA" id="ARBA00022723"/>
    </source>
</evidence>
<evidence type="ECO:0000256" key="17">
    <source>
        <dbReference type="RuleBase" id="RU363123"/>
    </source>
</evidence>
<evidence type="ECO:0000256" key="1">
    <source>
        <dbReference type="ARBA" id="ARBA00006346"/>
    </source>
</evidence>
<keyword evidence="11 16" id="KW-0010">Activator</keyword>
<dbReference type="InterPro" id="IPR038575">
    <property type="entry name" value="E6_sf"/>
</dbReference>
<evidence type="ECO:0000256" key="9">
    <source>
        <dbReference type="ARBA" id="ARBA00023015"/>
    </source>
</evidence>
<gene>
    <name evidence="16" type="primary">E6</name>
</gene>
<evidence type="ECO:0000256" key="10">
    <source>
        <dbReference type="ARBA" id="ARBA00023125"/>
    </source>
</evidence>
<dbReference type="Gene3D" id="3.30.240.40">
    <property type="entry name" value="E6 early regulatory protein"/>
    <property type="match status" value="2"/>
</dbReference>
<comment type="caution">
    <text evidence="16">Lacks conserved residue(s) required for the propagation of feature annotation.</text>
</comment>
<evidence type="ECO:0000256" key="11">
    <source>
        <dbReference type="ARBA" id="ARBA00023159"/>
    </source>
</evidence>
<dbReference type="GO" id="GO:0039502">
    <property type="term" value="P:symbiont-mediated suppression of host type I interferon-mediated signaling pathway"/>
    <property type="evidence" value="ECO:0007669"/>
    <property type="project" value="UniProtKB-UniRule"/>
</dbReference>
<feature type="zinc finger region" evidence="16">
    <location>
        <begin position="101"/>
        <end position="137"/>
    </location>
</feature>
<keyword evidence="13 16" id="KW-1035">Host cytoplasm</keyword>
<evidence type="ECO:0000256" key="4">
    <source>
        <dbReference type="ARBA" id="ARBA00022581"/>
    </source>
</evidence>
<evidence type="ECO:0000256" key="7">
    <source>
        <dbReference type="ARBA" id="ARBA00022771"/>
    </source>
</evidence>
<organism evidence="18">
    <name type="scientific">Human papillomavirus</name>
    <dbReference type="NCBI Taxonomy" id="10566"/>
    <lineage>
        <taxon>Viruses</taxon>
        <taxon>Monodnaviria</taxon>
        <taxon>Shotokuvirae</taxon>
        <taxon>Cossaviricota</taxon>
        <taxon>Papovaviricetes</taxon>
        <taxon>Zurhausenvirales</taxon>
        <taxon>Papillomaviridae</taxon>
    </lineage>
</organism>
<dbReference type="GO" id="GO:0030430">
    <property type="term" value="C:host cell cytoplasm"/>
    <property type="evidence" value="ECO:0007669"/>
    <property type="project" value="UniProtKB-SubCell"/>
</dbReference>
<keyword evidence="9 16" id="KW-0805">Transcription regulation</keyword>
<keyword evidence="5 16" id="KW-1090">Inhibition of host innate immune response by virus</keyword>
<comment type="similarity">
    <text evidence="1 16 17">Belongs to the papillomaviridae E6 protein family.</text>
</comment>
<sequence>MENLLFPVCVEEYCNYFGVTFSELNFLCIFCRCPVPPLELLTFQYRQLSLVWRENTCYAACIACIERVAKYERDKFFQCAVNGMYIEYFTKTPLQDLIVRCMFCMRLLTSEEKIDIIGAGATFCLVRGHWKGYCRDCFQNAGSTSDN</sequence>
<comment type="function">
    <text evidence="16">Plays a major role in the induction and maintenance of cellular transformation. E6 associates with host UBE3A/E6-AP ubiquitin-protein ligase and modulates its activity. Protects host keratinocytes from apoptosis by mediating the degradation of host BAK1. May also inhibit host immune response.</text>
</comment>
<evidence type="ECO:0000256" key="14">
    <source>
        <dbReference type="ARBA" id="ARBA00023280"/>
    </source>
</evidence>
<keyword evidence="7 16" id="KW-0863">Zinc-finger</keyword>